<evidence type="ECO:0000259" key="8">
    <source>
        <dbReference type="PROSITE" id="PS50048"/>
    </source>
</evidence>
<evidence type="ECO:0000256" key="5">
    <source>
        <dbReference type="ARBA" id="ARBA00023163"/>
    </source>
</evidence>
<dbReference type="Pfam" id="PF14602">
    <property type="entry name" value="Hexapep_2"/>
    <property type="match status" value="1"/>
</dbReference>
<dbReference type="Pfam" id="PF16628">
    <property type="entry name" value="Mac_assoc"/>
    <property type="match status" value="1"/>
</dbReference>
<feature type="domain" description="Zn(2)-C6 fungal-type" evidence="8">
    <location>
        <begin position="228"/>
        <end position="256"/>
    </location>
</feature>
<accession>A0A1L9STI8</accession>
<dbReference type="GeneID" id="34614959"/>
<keyword evidence="4" id="KW-0238">DNA-binding</keyword>
<dbReference type="SUPFAM" id="SSF57701">
    <property type="entry name" value="Zn2/Cys6 DNA-binding domain"/>
    <property type="match status" value="1"/>
</dbReference>
<dbReference type="Gene3D" id="4.10.240.10">
    <property type="entry name" value="Zn(2)-C6 fungal-type DNA-binding domain"/>
    <property type="match status" value="1"/>
</dbReference>
<dbReference type="Proteomes" id="UP000184188">
    <property type="component" value="Unassembled WGS sequence"/>
</dbReference>
<dbReference type="Gene3D" id="2.160.10.10">
    <property type="entry name" value="Hexapeptide repeat proteins"/>
    <property type="match status" value="1"/>
</dbReference>
<keyword evidence="5" id="KW-0804">Transcription</keyword>
<dbReference type="SMART" id="SM01266">
    <property type="entry name" value="Mac"/>
    <property type="match status" value="1"/>
</dbReference>
<dbReference type="VEuPathDB" id="FungiDB:ASPZODRAFT_54820"/>
<dbReference type="SUPFAM" id="SSF51161">
    <property type="entry name" value="Trimeric LpxA-like enzymes"/>
    <property type="match status" value="1"/>
</dbReference>
<feature type="region of interest" description="Disordered" evidence="7">
    <location>
        <begin position="314"/>
        <end position="356"/>
    </location>
</feature>
<keyword evidence="10" id="KW-1185">Reference proteome</keyword>
<keyword evidence="6" id="KW-0539">Nucleus</keyword>
<dbReference type="EMBL" id="KV878336">
    <property type="protein sequence ID" value="OJJ50434.1"/>
    <property type="molecule type" value="Genomic_DNA"/>
</dbReference>
<proteinExistence type="inferred from homology"/>
<evidence type="ECO:0000313" key="10">
    <source>
        <dbReference type="Proteomes" id="UP000184188"/>
    </source>
</evidence>
<dbReference type="InterPro" id="IPR051159">
    <property type="entry name" value="Hexapeptide_acetyltransf"/>
</dbReference>
<evidence type="ECO:0000256" key="2">
    <source>
        <dbReference type="ARBA" id="ARBA00022679"/>
    </source>
</evidence>
<dbReference type="InterPro" id="IPR024688">
    <property type="entry name" value="Mac_dom"/>
</dbReference>
<feature type="compositionally biased region" description="Polar residues" evidence="7">
    <location>
        <begin position="23"/>
        <end position="45"/>
    </location>
</feature>
<dbReference type="PANTHER" id="PTHR23416:SF76">
    <property type="entry name" value="ZN(II)2CYS6 TRANSCRIPTION FACTOR (EUROFUNG)"/>
    <property type="match status" value="1"/>
</dbReference>
<dbReference type="InterPro" id="IPR001138">
    <property type="entry name" value="Zn2Cys6_DnaBD"/>
</dbReference>
<feature type="region of interest" description="Disordered" evidence="7">
    <location>
        <begin position="187"/>
        <end position="208"/>
    </location>
</feature>
<keyword evidence="2" id="KW-0808">Transferase</keyword>
<dbReference type="PANTHER" id="PTHR23416">
    <property type="entry name" value="SIALIC ACID SYNTHASE-RELATED"/>
    <property type="match status" value="1"/>
</dbReference>
<dbReference type="OrthoDB" id="25818at2759"/>
<evidence type="ECO:0000256" key="3">
    <source>
        <dbReference type="ARBA" id="ARBA00023015"/>
    </source>
</evidence>
<reference evidence="10" key="1">
    <citation type="journal article" date="2017" name="Genome Biol.">
        <title>Comparative genomics reveals high biological diversity and specific adaptations in the industrially and medically important fungal genus Aspergillus.</title>
        <authorList>
            <person name="de Vries R.P."/>
            <person name="Riley R."/>
            <person name="Wiebenga A."/>
            <person name="Aguilar-Osorio G."/>
            <person name="Amillis S."/>
            <person name="Uchima C.A."/>
            <person name="Anderluh G."/>
            <person name="Asadollahi M."/>
            <person name="Askin M."/>
            <person name="Barry K."/>
            <person name="Battaglia E."/>
            <person name="Bayram O."/>
            <person name="Benocci T."/>
            <person name="Braus-Stromeyer S.A."/>
            <person name="Caldana C."/>
            <person name="Canovas D."/>
            <person name="Cerqueira G.C."/>
            <person name="Chen F."/>
            <person name="Chen W."/>
            <person name="Choi C."/>
            <person name="Clum A."/>
            <person name="Dos Santos R.A."/>
            <person name="Damasio A.R."/>
            <person name="Diallinas G."/>
            <person name="Emri T."/>
            <person name="Fekete E."/>
            <person name="Flipphi M."/>
            <person name="Freyberg S."/>
            <person name="Gallo A."/>
            <person name="Gournas C."/>
            <person name="Habgood R."/>
            <person name="Hainaut M."/>
            <person name="Harispe M.L."/>
            <person name="Henrissat B."/>
            <person name="Hilden K.S."/>
            <person name="Hope R."/>
            <person name="Hossain A."/>
            <person name="Karabika E."/>
            <person name="Karaffa L."/>
            <person name="Karanyi Z."/>
            <person name="Krasevec N."/>
            <person name="Kuo A."/>
            <person name="Kusch H."/>
            <person name="LaButti K."/>
            <person name="Lagendijk E.L."/>
            <person name="Lapidus A."/>
            <person name="Levasseur A."/>
            <person name="Lindquist E."/>
            <person name="Lipzen A."/>
            <person name="Logrieco A.F."/>
            <person name="MacCabe A."/>
            <person name="Maekelae M.R."/>
            <person name="Malavazi I."/>
            <person name="Melin P."/>
            <person name="Meyer V."/>
            <person name="Mielnichuk N."/>
            <person name="Miskei M."/>
            <person name="Molnar A.P."/>
            <person name="Mule G."/>
            <person name="Ngan C.Y."/>
            <person name="Orejas M."/>
            <person name="Orosz E."/>
            <person name="Ouedraogo J.P."/>
            <person name="Overkamp K.M."/>
            <person name="Park H.-S."/>
            <person name="Perrone G."/>
            <person name="Piumi F."/>
            <person name="Punt P.J."/>
            <person name="Ram A.F."/>
            <person name="Ramon A."/>
            <person name="Rauscher S."/>
            <person name="Record E."/>
            <person name="Riano-Pachon D.M."/>
            <person name="Robert V."/>
            <person name="Roehrig J."/>
            <person name="Ruller R."/>
            <person name="Salamov A."/>
            <person name="Salih N.S."/>
            <person name="Samson R.A."/>
            <person name="Sandor E."/>
            <person name="Sanguinetti M."/>
            <person name="Schuetze T."/>
            <person name="Sepcic K."/>
            <person name="Shelest E."/>
            <person name="Sherlock G."/>
            <person name="Sophianopoulou V."/>
            <person name="Squina F.M."/>
            <person name="Sun H."/>
            <person name="Susca A."/>
            <person name="Todd R.B."/>
            <person name="Tsang A."/>
            <person name="Unkles S.E."/>
            <person name="van de Wiele N."/>
            <person name="van Rossen-Uffink D."/>
            <person name="Oliveira J.V."/>
            <person name="Vesth T.C."/>
            <person name="Visser J."/>
            <person name="Yu J.-H."/>
            <person name="Zhou M."/>
            <person name="Andersen M.R."/>
            <person name="Archer D.B."/>
            <person name="Baker S.E."/>
            <person name="Benoit I."/>
            <person name="Brakhage A.A."/>
            <person name="Braus G.H."/>
            <person name="Fischer R."/>
            <person name="Frisvad J.C."/>
            <person name="Goldman G.H."/>
            <person name="Houbraken J."/>
            <person name="Oakley B."/>
            <person name="Pocsi I."/>
            <person name="Scazzocchio C."/>
            <person name="Seiboth B."/>
            <person name="vanKuyk P.A."/>
            <person name="Wortman J."/>
            <person name="Dyer P.S."/>
            <person name="Grigoriev I.V."/>
        </authorList>
    </citation>
    <scope>NUCLEOTIDE SEQUENCE [LARGE SCALE GENOMIC DNA]</scope>
    <source>
        <strain evidence="10">CBS 506.65</strain>
    </source>
</reference>
<gene>
    <name evidence="9" type="ORF">ASPZODRAFT_54820</name>
</gene>
<dbReference type="RefSeq" id="XP_022584944.1">
    <property type="nucleotide sequence ID" value="XM_022728495.1"/>
</dbReference>
<dbReference type="PROSITE" id="PS50048">
    <property type="entry name" value="ZN2_CY6_FUNGAL_2"/>
    <property type="match status" value="1"/>
</dbReference>
<feature type="compositionally biased region" description="Polar residues" evidence="7">
    <location>
        <begin position="92"/>
        <end position="101"/>
    </location>
</feature>
<feature type="compositionally biased region" description="Polar residues" evidence="7">
    <location>
        <begin position="1"/>
        <end position="11"/>
    </location>
</feature>
<evidence type="ECO:0000256" key="4">
    <source>
        <dbReference type="ARBA" id="ARBA00023125"/>
    </source>
</evidence>
<name>A0A1L9STI8_9EURO</name>
<dbReference type="STRING" id="1073090.A0A1L9STI8"/>
<dbReference type="Pfam" id="PF12464">
    <property type="entry name" value="Mac"/>
    <property type="match status" value="1"/>
</dbReference>
<comment type="similarity">
    <text evidence="1">Belongs to the transferase hexapeptide repeat family.</text>
</comment>
<evidence type="ECO:0000313" key="9">
    <source>
        <dbReference type="EMBL" id="OJJ50434.1"/>
    </source>
</evidence>
<dbReference type="Pfam" id="PF00172">
    <property type="entry name" value="Zn_clus"/>
    <property type="match status" value="1"/>
</dbReference>
<dbReference type="AlphaFoldDB" id="A0A1L9STI8"/>
<dbReference type="InterPro" id="IPR011004">
    <property type="entry name" value="Trimer_LpxA-like_sf"/>
</dbReference>
<feature type="region of interest" description="Disordered" evidence="7">
    <location>
        <begin position="1"/>
        <end position="131"/>
    </location>
</feature>
<dbReference type="GO" id="GO:0003677">
    <property type="term" value="F:DNA binding"/>
    <property type="evidence" value="ECO:0007669"/>
    <property type="project" value="UniProtKB-KW"/>
</dbReference>
<dbReference type="GO" id="GO:0008374">
    <property type="term" value="F:O-acyltransferase activity"/>
    <property type="evidence" value="ECO:0007669"/>
    <property type="project" value="TreeGrafter"/>
</dbReference>
<dbReference type="GO" id="GO:0008270">
    <property type="term" value="F:zinc ion binding"/>
    <property type="evidence" value="ECO:0007669"/>
    <property type="project" value="InterPro"/>
</dbReference>
<evidence type="ECO:0000256" key="7">
    <source>
        <dbReference type="SAM" id="MobiDB-lite"/>
    </source>
</evidence>
<dbReference type="InterPro" id="IPR036864">
    <property type="entry name" value="Zn2-C6_fun-type_DNA-bd_sf"/>
</dbReference>
<dbReference type="GO" id="GO:0000981">
    <property type="term" value="F:DNA-binding transcription factor activity, RNA polymerase II-specific"/>
    <property type="evidence" value="ECO:0007669"/>
    <property type="project" value="InterPro"/>
</dbReference>
<organism evidence="9 10">
    <name type="scientific">Penicilliopsis zonata CBS 506.65</name>
    <dbReference type="NCBI Taxonomy" id="1073090"/>
    <lineage>
        <taxon>Eukaryota</taxon>
        <taxon>Fungi</taxon>
        <taxon>Dikarya</taxon>
        <taxon>Ascomycota</taxon>
        <taxon>Pezizomycotina</taxon>
        <taxon>Eurotiomycetes</taxon>
        <taxon>Eurotiomycetidae</taxon>
        <taxon>Eurotiales</taxon>
        <taxon>Aspergillaceae</taxon>
        <taxon>Penicilliopsis</taxon>
    </lineage>
</organism>
<dbReference type="GO" id="GO:0016407">
    <property type="term" value="F:acetyltransferase activity"/>
    <property type="evidence" value="ECO:0007669"/>
    <property type="project" value="InterPro"/>
</dbReference>
<protein>
    <recommendedName>
        <fullName evidence="8">Zn(2)-C6 fungal-type domain-containing protein</fullName>
    </recommendedName>
</protein>
<dbReference type="PROSITE" id="PS00463">
    <property type="entry name" value="ZN2_CY6_FUNGAL_1"/>
    <property type="match status" value="1"/>
</dbReference>
<evidence type="ECO:0000256" key="1">
    <source>
        <dbReference type="ARBA" id="ARBA00007274"/>
    </source>
</evidence>
<keyword evidence="3" id="KW-0805">Transcription regulation</keyword>
<dbReference type="CDD" id="cd00067">
    <property type="entry name" value="GAL4"/>
    <property type="match status" value="1"/>
</dbReference>
<evidence type="ECO:0000256" key="6">
    <source>
        <dbReference type="ARBA" id="ARBA00023242"/>
    </source>
</evidence>
<sequence length="652" mass="72334">MASTTNNTSSYNEEDRDAEDSWTRQTNDTQIQSDSSGLATHPDTQSPRDSHQTNRHKRKRSELDQQRYPESPSHAVVGPRSPTPRLEVDLHSNVQINNKSGVSIAHETNKQRNPSPPIFSRSDAGEDAQSSTVTMGWHNYDSHLISQAQRAQQIEPDPSDTQLAEALQREAHNHDAAQRDWDSISHLKGGSIQGEQTSPIPFTKDRSQSVVQVAPKRKRVFSNRTKTGCMTCRRRKKKCDEQHPACNNCLRGGFVCEGYSSRSTWQKPSSAKTPVPLQSKDGFIDVNGQYPAEVNQQYDRQSTISEQLDTGKMRPTVTEDNDRATSQYTTSPTGVETNRTPWSKRSWSGPSHPSYLADHTGKPEFREVPPIHDLSRDGNSKAEYQIVPSLRELSHGPRTKTPISLYQGGIEQRSVHSASMETNSPQAQARMALSIEQQLSVHAVPSDETEKEKMTRGELYRPFDVHLVEERERCKIALQRFNSSCSPLSGVSAKEQSRLFKEVLVPQPTSAICSPPAATSSQQTGSIGQGAVVEGPFNCHYGYNLHVGEGVMISENCLFVDDCSISIGAHTWIGPNVTILSSMAHANMQERKGSQSRYQGRPVVIEEDCYVGANCTIYPGVRLRRGAYVAPGEVVKADIVAYGFQGLKPSYM</sequence>
<dbReference type="SMART" id="SM00066">
    <property type="entry name" value="GAL4"/>
    <property type="match status" value="1"/>
</dbReference>
<dbReference type="InterPro" id="IPR001451">
    <property type="entry name" value="Hexapep"/>
</dbReference>
<feature type="compositionally biased region" description="Polar residues" evidence="7">
    <location>
        <begin position="324"/>
        <end position="351"/>
    </location>
</feature>